<keyword evidence="2" id="KW-1185">Reference proteome</keyword>
<dbReference type="AlphaFoldDB" id="A0A8S1TWQ4"/>
<organism evidence="1 2">
    <name type="scientific">Paramecium octaurelia</name>
    <dbReference type="NCBI Taxonomy" id="43137"/>
    <lineage>
        <taxon>Eukaryota</taxon>
        <taxon>Sar</taxon>
        <taxon>Alveolata</taxon>
        <taxon>Ciliophora</taxon>
        <taxon>Intramacronucleata</taxon>
        <taxon>Oligohymenophorea</taxon>
        <taxon>Peniculida</taxon>
        <taxon>Parameciidae</taxon>
        <taxon>Paramecium</taxon>
    </lineage>
</organism>
<protein>
    <submittedName>
        <fullName evidence="1">Uncharacterized protein</fullName>
    </submittedName>
</protein>
<name>A0A8S1TWQ4_PAROT</name>
<reference evidence="1" key="1">
    <citation type="submission" date="2021-01" db="EMBL/GenBank/DDBJ databases">
        <authorList>
            <consortium name="Genoscope - CEA"/>
            <person name="William W."/>
        </authorList>
    </citation>
    <scope>NUCLEOTIDE SEQUENCE</scope>
</reference>
<accession>A0A8S1TWQ4</accession>
<gene>
    <name evidence="1" type="ORF">POCTA_138.1.T0310188</name>
</gene>
<evidence type="ECO:0000313" key="1">
    <source>
        <dbReference type="EMBL" id="CAD8155897.1"/>
    </source>
</evidence>
<dbReference type="EMBL" id="CAJJDP010000031">
    <property type="protein sequence ID" value="CAD8155897.1"/>
    <property type="molecule type" value="Genomic_DNA"/>
</dbReference>
<dbReference type="OrthoDB" id="293852at2759"/>
<dbReference type="OMA" id="YSQIEIC"/>
<sequence>MQRQNQKKLSLSLHQDYIMRNYKDSHQCQTVTVRQQNIPKLNLSPIRPRQAKAPRQIQCNLDVYMDQLSTENSQLNSKIKADINYTMGYDHDELKQARRIDYNYTHGEKVRFRSTINPSTIIRNNLQEKQQQSPENFILSTSRYTKRKQIMPLKLQYQTEISRITNLFCQNQRKFKILNKFRCLTKVIGRLVLLYLRLAQHISDDYYAQRAKIEHFNSLKTAFKIDRNLNEDFIQKMQEWTAPAFQKILYYMDKNSENKTNDELIDSEKIQDQEQLWCLNYAKFLFQNIELITRKGYIPIEIIKEVSRATMITQNTQMTLFLARRLKFQNSPLSKTEYQLIAGEFVYFNIIMKQFFDQANKLKYQSLKHNLQQKKKIIEVASIIHIYFIKYFVNMPQRGDVSDKVLFQRKLHISGDKNQELILIDTKDISLSETIIVGLKSEEHVKNLMKKKESLYKLLGKLFDKTIQNIYSQIEICDNLD</sequence>
<evidence type="ECO:0000313" key="2">
    <source>
        <dbReference type="Proteomes" id="UP000683925"/>
    </source>
</evidence>
<proteinExistence type="predicted"/>
<comment type="caution">
    <text evidence="1">The sequence shown here is derived from an EMBL/GenBank/DDBJ whole genome shotgun (WGS) entry which is preliminary data.</text>
</comment>
<dbReference type="Proteomes" id="UP000683925">
    <property type="component" value="Unassembled WGS sequence"/>
</dbReference>